<reference evidence="14" key="1">
    <citation type="submission" date="2020-10" db="EMBL/GenBank/DDBJ databases">
        <authorList>
            <person name="Gilroy R."/>
        </authorList>
    </citation>
    <scope>NUCLEOTIDE SEQUENCE</scope>
    <source>
        <strain evidence="14">CHK152-2871</strain>
    </source>
</reference>
<sequence>MLKFYNSLSNKLEEFIPLEDKKVKMYVCGPTVYDKAHLGHARCYITWDVLYRYLKFLGYNTTYCRNVTDVDDKILKKADMQGVLPEDITKEFYASFENSMKGLNCLKPDVEPRATKTIGEMIAMVKKLIDNGFAYPVDGDVYFEVEKYKKYGQLSKQPIDDLMAGARVDTDEKKKSPLDFALWKKDEKHGYKSPWGLGRPGWHIECSAMSKKFLGDSIDIHAGGADLTFPHHENELAQSECANGCKFVNYWLHNGFVTINKEKMSKSLNNFLTIDDLLKKYDSNAIRFFILTNHYRMPVEFNDEALNSAAAGAKRLIGAACGYNKTDEVDEESVNAFKLAMDDDLNTSKALAVLFAVADKVKKASDEKEARLYASTLITLGEVLGFDFSLAKKEVCESELREMILPLYKTFEIDENICANEAIEKIISIRKAARDNKDWAKSDLIRDEFDKCGILLKDSKEGTTWQVK</sequence>
<evidence type="ECO:0000256" key="3">
    <source>
        <dbReference type="ARBA" id="ARBA00011245"/>
    </source>
</evidence>
<dbReference type="CDD" id="cd00672">
    <property type="entry name" value="CysRS_core"/>
    <property type="match status" value="1"/>
</dbReference>
<dbReference type="GO" id="GO:0006423">
    <property type="term" value="P:cysteinyl-tRNA aminoacylation"/>
    <property type="evidence" value="ECO:0007669"/>
    <property type="project" value="UniProtKB-UniRule"/>
</dbReference>
<dbReference type="InterPro" id="IPR015273">
    <property type="entry name" value="Cys-tRNA-synt_Ia_DALR"/>
</dbReference>
<dbReference type="Pfam" id="PF23493">
    <property type="entry name" value="CysS_C"/>
    <property type="match status" value="1"/>
</dbReference>
<comment type="cofactor">
    <cofactor evidence="12">
        <name>Zn(2+)</name>
        <dbReference type="ChEBI" id="CHEBI:29105"/>
    </cofactor>
    <text evidence="12">Binds 1 zinc ion per subunit.</text>
</comment>
<evidence type="ECO:0000256" key="4">
    <source>
        <dbReference type="ARBA" id="ARBA00022490"/>
    </source>
</evidence>
<keyword evidence="6 12" id="KW-0479">Metal-binding</keyword>
<dbReference type="Gene3D" id="3.40.50.620">
    <property type="entry name" value="HUPs"/>
    <property type="match status" value="1"/>
</dbReference>
<keyword evidence="10 12" id="KW-0648">Protein biosynthesis</keyword>
<dbReference type="InterPro" id="IPR014729">
    <property type="entry name" value="Rossmann-like_a/b/a_fold"/>
</dbReference>
<evidence type="ECO:0000256" key="2">
    <source>
        <dbReference type="ARBA" id="ARBA00005594"/>
    </source>
</evidence>
<feature type="binding site" evidence="12">
    <location>
        <position position="235"/>
    </location>
    <ligand>
        <name>Zn(2+)</name>
        <dbReference type="ChEBI" id="CHEBI:29105"/>
    </ligand>
</feature>
<feature type="binding site" evidence="12">
    <location>
        <position position="206"/>
    </location>
    <ligand>
        <name>Zn(2+)</name>
        <dbReference type="ChEBI" id="CHEBI:29105"/>
    </ligand>
</feature>
<dbReference type="InterPro" id="IPR032678">
    <property type="entry name" value="tRNA-synt_1_cat_dom"/>
</dbReference>
<dbReference type="EC" id="6.1.1.16" evidence="12"/>
<dbReference type="Proteomes" id="UP000886865">
    <property type="component" value="Unassembled WGS sequence"/>
</dbReference>
<feature type="binding site" evidence="12">
    <location>
        <position position="231"/>
    </location>
    <ligand>
        <name>Zn(2+)</name>
        <dbReference type="ChEBI" id="CHEBI:29105"/>
    </ligand>
</feature>
<dbReference type="InterPro" id="IPR015803">
    <property type="entry name" value="Cys-tRNA-ligase"/>
</dbReference>
<evidence type="ECO:0000256" key="10">
    <source>
        <dbReference type="ARBA" id="ARBA00022917"/>
    </source>
</evidence>
<comment type="catalytic activity">
    <reaction evidence="12">
        <text>tRNA(Cys) + L-cysteine + ATP = L-cysteinyl-tRNA(Cys) + AMP + diphosphate</text>
        <dbReference type="Rhea" id="RHEA:17773"/>
        <dbReference type="Rhea" id="RHEA-COMP:9661"/>
        <dbReference type="Rhea" id="RHEA-COMP:9679"/>
        <dbReference type="ChEBI" id="CHEBI:30616"/>
        <dbReference type="ChEBI" id="CHEBI:33019"/>
        <dbReference type="ChEBI" id="CHEBI:35235"/>
        <dbReference type="ChEBI" id="CHEBI:78442"/>
        <dbReference type="ChEBI" id="CHEBI:78517"/>
        <dbReference type="ChEBI" id="CHEBI:456215"/>
        <dbReference type="EC" id="6.1.1.16"/>
    </reaction>
</comment>
<dbReference type="EMBL" id="DVJQ01000040">
    <property type="protein sequence ID" value="HIS74290.1"/>
    <property type="molecule type" value="Genomic_DNA"/>
</dbReference>
<keyword evidence="11 12" id="KW-0030">Aminoacyl-tRNA synthetase</keyword>
<dbReference type="GO" id="GO:0004817">
    <property type="term" value="F:cysteine-tRNA ligase activity"/>
    <property type="evidence" value="ECO:0007669"/>
    <property type="project" value="UniProtKB-UniRule"/>
</dbReference>
<reference evidence="14" key="2">
    <citation type="journal article" date="2021" name="PeerJ">
        <title>Extensive microbial diversity within the chicken gut microbiome revealed by metagenomics and culture.</title>
        <authorList>
            <person name="Gilroy R."/>
            <person name="Ravi A."/>
            <person name="Getino M."/>
            <person name="Pursley I."/>
            <person name="Horton D.L."/>
            <person name="Alikhan N.F."/>
            <person name="Baker D."/>
            <person name="Gharbi K."/>
            <person name="Hall N."/>
            <person name="Watson M."/>
            <person name="Adriaenssens E.M."/>
            <person name="Foster-Nyarko E."/>
            <person name="Jarju S."/>
            <person name="Secka A."/>
            <person name="Antonio M."/>
            <person name="Oren A."/>
            <person name="Chaudhuri R.R."/>
            <person name="La Ragione R."/>
            <person name="Hildebrand F."/>
            <person name="Pallen M.J."/>
        </authorList>
    </citation>
    <scope>NUCLEOTIDE SEQUENCE</scope>
    <source>
        <strain evidence="14">CHK152-2871</strain>
    </source>
</reference>
<evidence type="ECO:0000256" key="1">
    <source>
        <dbReference type="ARBA" id="ARBA00004496"/>
    </source>
</evidence>
<keyword evidence="8 12" id="KW-0862">Zinc</keyword>
<dbReference type="AlphaFoldDB" id="A0A9D1FJE0"/>
<evidence type="ECO:0000313" key="15">
    <source>
        <dbReference type="Proteomes" id="UP000886865"/>
    </source>
</evidence>
<dbReference type="FunFam" id="3.40.50.620:FF:000009">
    <property type="entry name" value="Cysteine--tRNA ligase"/>
    <property type="match status" value="1"/>
</dbReference>
<gene>
    <name evidence="12" type="primary">cysS</name>
    <name evidence="14" type="ORF">IAA86_04635</name>
</gene>
<feature type="short sequence motif" description="'KMSKS' region" evidence="12">
    <location>
        <begin position="263"/>
        <end position="267"/>
    </location>
</feature>
<keyword evidence="7 12" id="KW-0547">Nucleotide-binding</keyword>
<dbReference type="NCBIfam" id="TIGR00435">
    <property type="entry name" value="cysS"/>
    <property type="match status" value="1"/>
</dbReference>
<organism evidence="14 15">
    <name type="scientific">Candidatus Galligastranaerophilus intestinavium</name>
    <dbReference type="NCBI Taxonomy" id="2840836"/>
    <lineage>
        <taxon>Bacteria</taxon>
        <taxon>Candidatus Galligastranaerophilus</taxon>
    </lineage>
</organism>
<dbReference type="SUPFAM" id="SSF47323">
    <property type="entry name" value="Anticodon-binding domain of a subclass of class I aminoacyl-tRNA synthetases"/>
    <property type="match status" value="1"/>
</dbReference>
<evidence type="ECO:0000256" key="6">
    <source>
        <dbReference type="ARBA" id="ARBA00022723"/>
    </source>
</evidence>
<evidence type="ECO:0000259" key="13">
    <source>
        <dbReference type="SMART" id="SM00840"/>
    </source>
</evidence>
<evidence type="ECO:0000256" key="5">
    <source>
        <dbReference type="ARBA" id="ARBA00022598"/>
    </source>
</evidence>
<comment type="similarity">
    <text evidence="2 12">Belongs to the class-I aminoacyl-tRNA synthetase family.</text>
</comment>
<dbReference type="GO" id="GO:0005524">
    <property type="term" value="F:ATP binding"/>
    <property type="evidence" value="ECO:0007669"/>
    <property type="project" value="UniProtKB-UniRule"/>
</dbReference>
<dbReference type="Pfam" id="PF09190">
    <property type="entry name" value="DALR_2"/>
    <property type="match status" value="1"/>
</dbReference>
<comment type="subunit">
    <text evidence="3 12">Monomer.</text>
</comment>
<dbReference type="InterPro" id="IPR009080">
    <property type="entry name" value="tRNAsynth_Ia_anticodon-bd"/>
</dbReference>
<dbReference type="PANTHER" id="PTHR10890">
    <property type="entry name" value="CYSTEINYL-TRNA SYNTHETASE"/>
    <property type="match status" value="1"/>
</dbReference>
<keyword evidence="9 12" id="KW-0067">ATP-binding</keyword>
<dbReference type="InterPro" id="IPR024909">
    <property type="entry name" value="Cys-tRNA/MSH_ligase"/>
</dbReference>
<dbReference type="HAMAP" id="MF_00041">
    <property type="entry name" value="Cys_tRNA_synth"/>
    <property type="match status" value="1"/>
</dbReference>
<accession>A0A9D1FJE0</accession>
<dbReference type="SMART" id="SM00840">
    <property type="entry name" value="DALR_2"/>
    <property type="match status" value="1"/>
</dbReference>
<dbReference type="PANTHER" id="PTHR10890:SF3">
    <property type="entry name" value="CYSTEINE--TRNA LIGASE, CYTOPLASMIC"/>
    <property type="match status" value="1"/>
</dbReference>
<dbReference type="GO" id="GO:0005829">
    <property type="term" value="C:cytosol"/>
    <property type="evidence" value="ECO:0007669"/>
    <property type="project" value="TreeGrafter"/>
</dbReference>
<dbReference type="SUPFAM" id="SSF52374">
    <property type="entry name" value="Nucleotidylyl transferase"/>
    <property type="match status" value="1"/>
</dbReference>
<name>A0A9D1FJE0_9BACT</name>
<evidence type="ECO:0000256" key="12">
    <source>
        <dbReference type="HAMAP-Rule" id="MF_00041"/>
    </source>
</evidence>
<feature type="domain" description="Cysteinyl-tRNA synthetase class Ia DALR" evidence="13">
    <location>
        <begin position="336"/>
        <end position="395"/>
    </location>
</feature>
<feature type="binding site" evidence="12">
    <location>
        <position position="266"/>
    </location>
    <ligand>
        <name>ATP</name>
        <dbReference type="ChEBI" id="CHEBI:30616"/>
    </ligand>
</feature>
<dbReference type="InterPro" id="IPR056411">
    <property type="entry name" value="CysS_C"/>
</dbReference>
<keyword evidence="4 12" id="KW-0963">Cytoplasm</keyword>
<dbReference type="Pfam" id="PF01406">
    <property type="entry name" value="tRNA-synt_1e"/>
    <property type="match status" value="1"/>
</dbReference>
<keyword evidence="5 12" id="KW-0436">Ligase</keyword>
<proteinExistence type="inferred from homology"/>
<comment type="caution">
    <text evidence="14">The sequence shown here is derived from an EMBL/GenBank/DDBJ whole genome shotgun (WGS) entry which is preliminary data.</text>
</comment>
<dbReference type="PRINTS" id="PR00983">
    <property type="entry name" value="TRNASYNTHCYS"/>
</dbReference>
<evidence type="ECO:0000313" key="14">
    <source>
        <dbReference type="EMBL" id="HIS74290.1"/>
    </source>
</evidence>
<feature type="binding site" evidence="12">
    <location>
        <position position="28"/>
    </location>
    <ligand>
        <name>Zn(2+)</name>
        <dbReference type="ChEBI" id="CHEBI:29105"/>
    </ligand>
</feature>
<evidence type="ECO:0000256" key="7">
    <source>
        <dbReference type="ARBA" id="ARBA00022741"/>
    </source>
</evidence>
<evidence type="ECO:0000256" key="9">
    <source>
        <dbReference type="ARBA" id="ARBA00022840"/>
    </source>
</evidence>
<evidence type="ECO:0000256" key="8">
    <source>
        <dbReference type="ARBA" id="ARBA00022833"/>
    </source>
</evidence>
<dbReference type="Gene3D" id="1.20.120.1910">
    <property type="entry name" value="Cysteine-tRNA ligase, C-terminal anti-codon recognition domain"/>
    <property type="match status" value="1"/>
</dbReference>
<evidence type="ECO:0000256" key="11">
    <source>
        <dbReference type="ARBA" id="ARBA00023146"/>
    </source>
</evidence>
<feature type="short sequence motif" description="'HIGH' region" evidence="12">
    <location>
        <begin position="30"/>
        <end position="40"/>
    </location>
</feature>
<protein>
    <recommendedName>
        <fullName evidence="12">Cysteine--tRNA ligase</fullName>
        <ecNumber evidence="12">6.1.1.16</ecNumber>
    </recommendedName>
    <alternativeName>
        <fullName evidence="12">Cysteinyl-tRNA synthetase</fullName>
        <shortName evidence="12">CysRS</shortName>
    </alternativeName>
</protein>
<comment type="subcellular location">
    <subcellularLocation>
        <location evidence="1 12">Cytoplasm</location>
    </subcellularLocation>
</comment>
<dbReference type="GO" id="GO:0008270">
    <property type="term" value="F:zinc ion binding"/>
    <property type="evidence" value="ECO:0007669"/>
    <property type="project" value="UniProtKB-UniRule"/>
</dbReference>